<dbReference type="Gene3D" id="1.10.10.1550">
    <property type="entry name" value="ROS/MUCR transcriptional regulator protein"/>
    <property type="match status" value="1"/>
</dbReference>
<reference evidence="3 4" key="1">
    <citation type="submission" date="2013-07" db="EMBL/GenBank/DDBJ databases">
        <title>Completed genome of Sphingomonas sanxanigenens NX02.</title>
        <authorList>
            <person name="Ma T."/>
            <person name="Huang H."/>
            <person name="Wu M."/>
            <person name="Li X."/>
            <person name="Li G."/>
        </authorList>
    </citation>
    <scope>NUCLEOTIDE SEQUENCE [LARGE SCALE GENOMIC DNA]</scope>
    <source>
        <strain evidence="3 4">NX02</strain>
    </source>
</reference>
<evidence type="ECO:0008006" key="5">
    <source>
        <dbReference type="Google" id="ProtNLM"/>
    </source>
</evidence>
<dbReference type="eggNOG" id="COG4957">
    <property type="taxonomic scope" value="Bacteria"/>
</dbReference>
<dbReference type="Proteomes" id="UP000018851">
    <property type="component" value="Chromosome"/>
</dbReference>
<comment type="similarity">
    <text evidence="1">Belongs to the ros/MucR family.</text>
</comment>
<dbReference type="GO" id="GO:0006355">
    <property type="term" value="P:regulation of DNA-templated transcription"/>
    <property type="evidence" value="ECO:0007669"/>
    <property type="project" value="InterPro"/>
</dbReference>
<evidence type="ECO:0000256" key="2">
    <source>
        <dbReference type="SAM" id="MobiDB-lite"/>
    </source>
</evidence>
<dbReference type="InterPro" id="IPR008807">
    <property type="entry name" value="ROS_MUCR"/>
</dbReference>
<dbReference type="EMBL" id="CP006644">
    <property type="protein sequence ID" value="AHE55486.1"/>
    <property type="molecule type" value="Genomic_DNA"/>
</dbReference>
<proteinExistence type="inferred from homology"/>
<protein>
    <recommendedName>
        <fullName evidence="5">MucR family transcriptional regulator</fullName>
    </recommendedName>
</protein>
<dbReference type="AlphaFoldDB" id="W0AEI3"/>
<sequence>MTADIVANYVANNELPIGDVGGLIAEVHGALVGLQAAPAPAEVVYEPATTLRKSLANPAKIISMIDGKPYATLTRHLSAHGLTPQAYRERYKLPADYPMTAPDYSARRKELALAAGLGRKPKPAEALAVAPKPTRRKLGISTSNKPPTKRPR</sequence>
<dbReference type="HOGENOM" id="CLU_106247_0_0_5"/>
<gene>
    <name evidence="3" type="ORF">NX02_19110</name>
</gene>
<feature type="region of interest" description="Disordered" evidence="2">
    <location>
        <begin position="117"/>
        <end position="152"/>
    </location>
</feature>
<evidence type="ECO:0000313" key="3">
    <source>
        <dbReference type="EMBL" id="AHE55486.1"/>
    </source>
</evidence>
<dbReference type="InterPro" id="IPR041920">
    <property type="entry name" value="ROS/MUCR_sf"/>
</dbReference>
<dbReference type="KEGG" id="ssan:NX02_19110"/>
<dbReference type="GO" id="GO:0008270">
    <property type="term" value="F:zinc ion binding"/>
    <property type="evidence" value="ECO:0007669"/>
    <property type="project" value="InterPro"/>
</dbReference>
<name>W0AEI3_9SPHN</name>
<organism evidence="3 4">
    <name type="scientific">Sphingomonas sanxanigenens DSM 19645 = NX02</name>
    <dbReference type="NCBI Taxonomy" id="1123269"/>
    <lineage>
        <taxon>Bacteria</taxon>
        <taxon>Pseudomonadati</taxon>
        <taxon>Pseudomonadota</taxon>
        <taxon>Alphaproteobacteria</taxon>
        <taxon>Sphingomonadales</taxon>
        <taxon>Sphingomonadaceae</taxon>
        <taxon>Sphingomonas</taxon>
    </lineage>
</organism>
<dbReference type="GO" id="GO:0003677">
    <property type="term" value="F:DNA binding"/>
    <property type="evidence" value="ECO:0007669"/>
    <property type="project" value="InterPro"/>
</dbReference>
<accession>W0AEI3</accession>
<keyword evidence="4" id="KW-1185">Reference proteome</keyword>
<dbReference type="STRING" id="1123269.NX02_19110"/>
<dbReference type="PATRIC" id="fig|1123269.5.peg.3739"/>
<evidence type="ECO:0000313" key="4">
    <source>
        <dbReference type="Proteomes" id="UP000018851"/>
    </source>
</evidence>
<dbReference type="Pfam" id="PF05443">
    <property type="entry name" value="ROS_MUCR"/>
    <property type="match status" value="1"/>
</dbReference>
<evidence type="ECO:0000256" key="1">
    <source>
        <dbReference type="ARBA" id="ARBA00007031"/>
    </source>
</evidence>